<dbReference type="PANTHER" id="PTHR23501">
    <property type="entry name" value="MAJOR FACILITATOR SUPERFAMILY"/>
    <property type="match status" value="1"/>
</dbReference>
<sequence>MAPSSSSTSDVETPLLPKLPPAGSTGTTSNLLGDESIPTRLLVAILFTWLASFLAALDSTITSTLSATIASEFDSLTIISWLGSAYLIALAAVQPLSGKLTDIFGRCSGLIFCLVFFAVGNAMCGFAKSKEVLIVGRIMAGIGGGGCNSITTYFSSDFIPLRRRGLYAGVGGIVYYVGIGLGGVVGGALENLWGWRAAFLVMIPLTAISGLGVAVFCRQQSPTSHRPTWKAGLRRVDVVGSLVLTAALTILLYGLNSESADTSASYLHLKVAVPAAIVMFLLFGFVEIYHASEPIVPITQLRDRTVLGACLAGCFLSMAMYTLMFHVPLYFQLTGYSTRNTGLLLIPEPIGAASASMAVGILTRITGRYGKLKIVVLVLMCMSTTGFVFSNLKTPVAYPEIYLFLNGAGFGGTLTVLLLAMLSAVKHEEQATATAALYTFRSVGATVGVTVSGIIFREALGSRTVGLHLPDNIEDTIRRCSRRDTRSCPEGLLESYMFALKSAFMFALSVSVLGVMSGFVTRNHQLRSSIPRIEKDPSSEVE</sequence>
<feature type="transmembrane region" description="Helical" evidence="7">
    <location>
        <begin position="496"/>
        <end position="520"/>
    </location>
</feature>
<dbReference type="OrthoDB" id="6770063at2759"/>
<feature type="domain" description="Major facilitator superfamily (MFS) profile" evidence="8">
    <location>
        <begin position="44"/>
        <end position="526"/>
    </location>
</feature>
<reference evidence="9" key="1">
    <citation type="submission" date="2021-03" db="EMBL/GenBank/DDBJ databases">
        <authorList>
            <person name="Tagirdzhanova G."/>
        </authorList>
    </citation>
    <scope>NUCLEOTIDE SEQUENCE</scope>
</reference>
<evidence type="ECO:0000256" key="2">
    <source>
        <dbReference type="ARBA" id="ARBA00022448"/>
    </source>
</evidence>
<evidence type="ECO:0000256" key="4">
    <source>
        <dbReference type="ARBA" id="ARBA00022989"/>
    </source>
</evidence>
<evidence type="ECO:0000313" key="10">
    <source>
        <dbReference type="Proteomes" id="UP000664521"/>
    </source>
</evidence>
<feature type="transmembrane region" description="Helical" evidence="7">
    <location>
        <begin position="306"/>
        <end position="331"/>
    </location>
</feature>
<feature type="transmembrane region" description="Helical" evidence="7">
    <location>
        <begin position="404"/>
        <end position="425"/>
    </location>
</feature>
<keyword evidence="4 7" id="KW-1133">Transmembrane helix</keyword>
<keyword evidence="2" id="KW-0813">Transport</keyword>
<protein>
    <recommendedName>
        <fullName evidence="8">Major facilitator superfamily (MFS) profile domain-containing protein</fullName>
    </recommendedName>
</protein>
<feature type="transmembrane region" description="Helical" evidence="7">
    <location>
        <begin position="437"/>
        <end position="456"/>
    </location>
</feature>
<feature type="region of interest" description="Disordered" evidence="6">
    <location>
        <begin position="1"/>
        <end position="31"/>
    </location>
</feature>
<feature type="compositionally biased region" description="Polar residues" evidence="6">
    <location>
        <begin position="1"/>
        <end position="11"/>
    </location>
</feature>
<keyword evidence="5 7" id="KW-0472">Membrane</keyword>
<dbReference type="SUPFAM" id="SSF103473">
    <property type="entry name" value="MFS general substrate transporter"/>
    <property type="match status" value="1"/>
</dbReference>
<evidence type="ECO:0000259" key="8">
    <source>
        <dbReference type="PROSITE" id="PS50850"/>
    </source>
</evidence>
<feature type="transmembrane region" description="Helical" evidence="7">
    <location>
        <begin position="37"/>
        <end position="57"/>
    </location>
</feature>
<evidence type="ECO:0000256" key="6">
    <source>
        <dbReference type="SAM" id="MobiDB-lite"/>
    </source>
</evidence>
<feature type="transmembrane region" description="Helical" evidence="7">
    <location>
        <begin position="195"/>
        <end position="217"/>
    </location>
</feature>
<dbReference type="Proteomes" id="UP000664521">
    <property type="component" value="Unassembled WGS sequence"/>
</dbReference>
<dbReference type="GO" id="GO:0012505">
    <property type="term" value="C:endomembrane system"/>
    <property type="evidence" value="ECO:0007669"/>
    <property type="project" value="UniProtKB-SubCell"/>
</dbReference>
<dbReference type="EMBL" id="CAJPDS010000015">
    <property type="protein sequence ID" value="CAF9914879.1"/>
    <property type="molecule type" value="Genomic_DNA"/>
</dbReference>
<evidence type="ECO:0000256" key="3">
    <source>
        <dbReference type="ARBA" id="ARBA00022692"/>
    </source>
</evidence>
<feature type="transmembrane region" description="Helical" evidence="7">
    <location>
        <begin position="374"/>
        <end position="392"/>
    </location>
</feature>
<dbReference type="InterPro" id="IPR036259">
    <property type="entry name" value="MFS_trans_sf"/>
</dbReference>
<comment type="subcellular location">
    <subcellularLocation>
        <location evidence="1">Endomembrane system</location>
        <topology evidence="1">Multi-pass membrane protein</topology>
    </subcellularLocation>
</comment>
<evidence type="ECO:0000313" key="9">
    <source>
        <dbReference type="EMBL" id="CAF9914879.1"/>
    </source>
</evidence>
<keyword evidence="3 7" id="KW-0812">Transmembrane</keyword>
<evidence type="ECO:0000256" key="1">
    <source>
        <dbReference type="ARBA" id="ARBA00004127"/>
    </source>
</evidence>
<feature type="transmembrane region" description="Helical" evidence="7">
    <location>
        <begin position="267"/>
        <end position="286"/>
    </location>
</feature>
<comment type="caution">
    <text evidence="9">The sequence shown here is derived from an EMBL/GenBank/DDBJ whole genome shotgun (WGS) entry which is preliminary data.</text>
</comment>
<organism evidence="9 10">
    <name type="scientific">Heterodermia speciosa</name>
    <dbReference type="NCBI Taxonomy" id="116794"/>
    <lineage>
        <taxon>Eukaryota</taxon>
        <taxon>Fungi</taxon>
        <taxon>Dikarya</taxon>
        <taxon>Ascomycota</taxon>
        <taxon>Pezizomycotina</taxon>
        <taxon>Lecanoromycetes</taxon>
        <taxon>OSLEUM clade</taxon>
        <taxon>Lecanoromycetidae</taxon>
        <taxon>Caliciales</taxon>
        <taxon>Physciaceae</taxon>
        <taxon>Heterodermia</taxon>
    </lineage>
</organism>
<dbReference type="GO" id="GO:0000329">
    <property type="term" value="C:fungal-type vacuole membrane"/>
    <property type="evidence" value="ECO:0007669"/>
    <property type="project" value="TreeGrafter"/>
</dbReference>
<dbReference type="Gene3D" id="1.20.1250.20">
    <property type="entry name" value="MFS general substrate transporter like domains"/>
    <property type="match status" value="1"/>
</dbReference>
<accession>A0A8H3F0Q0</accession>
<dbReference type="InterPro" id="IPR020846">
    <property type="entry name" value="MFS_dom"/>
</dbReference>
<feature type="transmembrane region" description="Helical" evidence="7">
    <location>
        <begin position="103"/>
        <end position="127"/>
    </location>
</feature>
<feature type="transmembrane region" description="Helical" evidence="7">
    <location>
        <begin position="78"/>
        <end position="97"/>
    </location>
</feature>
<feature type="transmembrane region" description="Helical" evidence="7">
    <location>
        <begin position="343"/>
        <end position="362"/>
    </location>
</feature>
<evidence type="ECO:0000256" key="7">
    <source>
        <dbReference type="SAM" id="Phobius"/>
    </source>
</evidence>
<feature type="transmembrane region" description="Helical" evidence="7">
    <location>
        <begin position="166"/>
        <end position="189"/>
    </location>
</feature>
<dbReference type="PANTHER" id="PTHR23501:SF191">
    <property type="entry name" value="VACUOLAR BASIC AMINO ACID TRANSPORTER 4"/>
    <property type="match status" value="1"/>
</dbReference>
<dbReference type="GO" id="GO:0015174">
    <property type="term" value="F:basic amino acid transmembrane transporter activity"/>
    <property type="evidence" value="ECO:0007669"/>
    <property type="project" value="TreeGrafter"/>
</dbReference>
<feature type="transmembrane region" description="Helical" evidence="7">
    <location>
        <begin position="238"/>
        <end position="255"/>
    </location>
</feature>
<name>A0A8H3F0Q0_9LECA</name>
<evidence type="ECO:0000256" key="5">
    <source>
        <dbReference type="ARBA" id="ARBA00023136"/>
    </source>
</evidence>
<proteinExistence type="predicted"/>
<dbReference type="Pfam" id="PF07690">
    <property type="entry name" value="MFS_1"/>
    <property type="match status" value="1"/>
</dbReference>
<dbReference type="AlphaFoldDB" id="A0A8H3F0Q0"/>
<dbReference type="PROSITE" id="PS50850">
    <property type="entry name" value="MFS"/>
    <property type="match status" value="1"/>
</dbReference>
<dbReference type="InterPro" id="IPR011701">
    <property type="entry name" value="MFS"/>
</dbReference>
<keyword evidence="10" id="KW-1185">Reference proteome</keyword>
<gene>
    <name evidence="9" type="ORF">HETSPECPRED_002228</name>
</gene>